<evidence type="ECO:0000313" key="3">
    <source>
        <dbReference type="EMBL" id="AVW91187.1"/>
    </source>
</evidence>
<protein>
    <recommendedName>
        <fullName evidence="2">Hedgehog/Intein (Hint) domain-containing protein</fullName>
    </recommendedName>
</protein>
<dbReference type="Pfam" id="PF13403">
    <property type="entry name" value="Hint_2"/>
    <property type="match status" value="1"/>
</dbReference>
<organism evidence="3 4">
    <name type="scientific">Celeribacter baekdonensis</name>
    <dbReference type="NCBI Taxonomy" id="875171"/>
    <lineage>
        <taxon>Bacteria</taxon>
        <taxon>Pseudomonadati</taxon>
        <taxon>Pseudomonadota</taxon>
        <taxon>Alphaproteobacteria</taxon>
        <taxon>Rhodobacterales</taxon>
        <taxon>Roseobacteraceae</taxon>
        <taxon>Celeribacter</taxon>
    </lineage>
</organism>
<feature type="compositionally biased region" description="Basic and acidic residues" evidence="1">
    <location>
        <begin position="340"/>
        <end position="364"/>
    </location>
</feature>
<evidence type="ECO:0000313" key="4">
    <source>
        <dbReference type="Proteomes" id="UP000241447"/>
    </source>
</evidence>
<feature type="domain" description="Hedgehog/Intein (Hint)" evidence="2">
    <location>
        <begin position="146"/>
        <end position="287"/>
    </location>
</feature>
<reference evidence="3 4" key="1">
    <citation type="submission" date="2018-03" db="EMBL/GenBank/DDBJ databases">
        <title>The Complete Genome of Celeribacter baekdonensis strain LH4, a Thiosulfate-Oxidizing Alphaproteobacterium Isolated from Gulf of Mexico Continental Slope Sediments.</title>
        <authorList>
            <person name="Flood B.E."/>
            <person name="Bailey J.V."/>
            <person name="Leprich D."/>
        </authorList>
    </citation>
    <scope>NUCLEOTIDE SEQUENCE [LARGE SCALE GENOMIC DNA]</scope>
    <source>
        <strain evidence="3 4">LH4</strain>
    </source>
</reference>
<accession>A0A2R4M249</accession>
<evidence type="ECO:0000259" key="2">
    <source>
        <dbReference type="Pfam" id="PF13403"/>
    </source>
</evidence>
<evidence type="ECO:0000256" key="1">
    <source>
        <dbReference type="SAM" id="MobiDB-lite"/>
    </source>
</evidence>
<dbReference type="EMBL" id="CP028475">
    <property type="protein sequence ID" value="AVW91187.1"/>
    <property type="molecule type" value="Genomic_DNA"/>
</dbReference>
<dbReference type="Proteomes" id="UP000241447">
    <property type="component" value="Chromosome"/>
</dbReference>
<dbReference type="AlphaFoldDB" id="A0A2R4M249"/>
<proteinExistence type="predicted"/>
<name>A0A2R4M249_9RHOB</name>
<dbReference type="KEGG" id="cbak:DA792_08925"/>
<dbReference type="InterPro" id="IPR036844">
    <property type="entry name" value="Hint_dom_sf"/>
</dbReference>
<dbReference type="InterPro" id="IPR028992">
    <property type="entry name" value="Hedgehog/Intein_dom"/>
</dbReference>
<dbReference type="SUPFAM" id="SSF51294">
    <property type="entry name" value="Hedgehog/intein (Hint) domain"/>
    <property type="match status" value="1"/>
</dbReference>
<sequence>MTMAVIAVWDLQDISFTGTPFHSNATADLSDVGTSFVIGSGPQHLEVTDDEGIFEDADSSQDLTNSTTLGGTTFAAGTGVENEYSYIVRPVGGATDGSEDVTIYAFEVSGDVLGMASDGYLTPGVTYEIIARDSSDPQVAYADMFVCFGAGMRIQTPDGPRRVETLRVGDRVMTRDHGPRPILWRGASVVPGRGSQAAICFGPQARLALGASAGGELPDGGLITSPHHRMFWTDADLGPRLVPAKAFVGWKDVRRLPRARQTYVHLLLERHVLLRAEGFWCESFNPGPQALRQLSPNQRAEVMALCPRARVSRAFRDLFPVERVGPFRRRLGLAPLRSHAGAEHSVHRPEGTQKQAPHDARPVV</sequence>
<gene>
    <name evidence="3" type="ORF">DA792_08925</name>
</gene>
<feature type="region of interest" description="Disordered" evidence="1">
    <location>
        <begin position="339"/>
        <end position="364"/>
    </location>
</feature>